<comment type="similarity">
    <text evidence="4 14">Belongs to the PEP-utilizing enzyme family.</text>
</comment>
<dbReference type="STRING" id="487685.SAMN04488696_0932"/>
<dbReference type="InterPro" id="IPR040442">
    <property type="entry name" value="Pyrv_kinase-like_dom_sf"/>
</dbReference>
<dbReference type="Pfam" id="PF00391">
    <property type="entry name" value="PEP-utilizers"/>
    <property type="match status" value="1"/>
</dbReference>
<dbReference type="InterPro" id="IPR013815">
    <property type="entry name" value="ATP_grasp_subdomain_1"/>
</dbReference>
<organism evidence="18 19">
    <name type="scientific">Methanolobus profundi</name>
    <dbReference type="NCBI Taxonomy" id="487685"/>
    <lineage>
        <taxon>Archaea</taxon>
        <taxon>Methanobacteriati</taxon>
        <taxon>Methanobacteriota</taxon>
        <taxon>Stenosarchaea group</taxon>
        <taxon>Methanomicrobia</taxon>
        <taxon>Methanosarcinales</taxon>
        <taxon>Methanosarcinaceae</taxon>
        <taxon>Methanolobus</taxon>
    </lineage>
</organism>
<dbReference type="InterPro" id="IPR000121">
    <property type="entry name" value="PEP_util_C"/>
</dbReference>
<sequence>MMTGNKYVRWFEEISIDDIPSVGGKNASLGEMYRELTNKDIKIPNGFAITADAYWHVLEDAGVLDELKQTLEGLDIDDVTDLASRGKKARNLVLDAGIPDDLWDEIKEAYDKLCEQYGEDVDVAVRSSATAEDLPNASFAGQQETYLNIHGYHSLKDACNRCFASLFTDRAISYRVNNGFDHFSVGLSIGVMKMVRSDLASSGVIFTLDTETGFENVVFITGAYGLGENVVQGLVNPDEFYVFKPTLGDGYRPIIKKKRGSKEIKMIYGRGDSRVLTRNVDVPEAERKLYCITDDEALALAGFAITIEEHYSGKKGKCMPMDIEWAKDGETGELFIVQARPETVQSQKRKDVLETYYLDGTSDVIVTGRSVGAKIAAGKVHVIPDVSMLSDFNAGEILVADTTTPDWEPVMKKAAAIITNKGGRTCHAAIVSRELGIPAVVGAGDATEKLRDEMDVTVSCAEGDAGRVYEGILPFHIETVDLKGLEKTKTEIMMNLGNPEEAFAMSMIPNDGIGLARLEFIITSYIKVHPMALVHPEKVEDEEVLEEIDKLTGRYENKADFFVEKLAQGVATITAAFHPKPVVVRMSDFKSNEYASLIGGEYFEFEESNPMIGFRGASRYYDERYREGFALECKAMKKVRDEMGLTNLILMIPFCRRIDEAKKVLEEMKKNGLVRGENDLKVYMMTEIPSNVLLIDEFSKYFDGFSIGSNDLTQLTLGVDRDSEILASTFDERDEAVKKLVSMAVQGAKRNNKHSGLCGQAPSDYPEFAEFLVKEGIDSISLNPDSVMKIAVKVLEVEKGMGE</sequence>
<evidence type="ECO:0000256" key="11">
    <source>
        <dbReference type="ARBA" id="ARBA00022840"/>
    </source>
</evidence>
<dbReference type="AlphaFoldDB" id="A0A1I4PVS0"/>
<dbReference type="FunFam" id="3.30.470.20:FF:000017">
    <property type="entry name" value="Phosphoenolpyruvate synthase"/>
    <property type="match status" value="1"/>
</dbReference>
<keyword evidence="9 14" id="KW-0547">Nucleotide-binding</keyword>
<keyword evidence="8 14" id="KW-0479">Metal-binding</keyword>
<dbReference type="Pfam" id="PF02896">
    <property type="entry name" value="PEP-utilizers_C"/>
    <property type="match status" value="1"/>
</dbReference>
<dbReference type="FunFam" id="3.50.30.10:FF:000002">
    <property type="entry name" value="Phosphoenolpyruvate synthase"/>
    <property type="match status" value="1"/>
</dbReference>
<evidence type="ECO:0000313" key="18">
    <source>
        <dbReference type="EMBL" id="SFM31888.1"/>
    </source>
</evidence>
<dbReference type="FunFam" id="3.30.1490.20:FF:000010">
    <property type="entry name" value="Phosphoenolpyruvate synthase"/>
    <property type="match status" value="1"/>
</dbReference>
<keyword evidence="12 14" id="KW-0460">Magnesium</keyword>
<evidence type="ECO:0000256" key="2">
    <source>
        <dbReference type="ARBA" id="ARBA00002988"/>
    </source>
</evidence>
<feature type="domain" description="PEP-utilising enzyme mobile" evidence="15">
    <location>
        <begin position="393"/>
        <end position="463"/>
    </location>
</feature>
<dbReference type="InterPro" id="IPR006319">
    <property type="entry name" value="PEP_synth"/>
</dbReference>
<dbReference type="SUPFAM" id="SSF51621">
    <property type="entry name" value="Phosphoenolpyruvate/pyruvate domain"/>
    <property type="match status" value="1"/>
</dbReference>
<dbReference type="GO" id="GO:0005524">
    <property type="term" value="F:ATP binding"/>
    <property type="evidence" value="ECO:0007669"/>
    <property type="project" value="UniProtKB-KW"/>
</dbReference>
<evidence type="ECO:0000256" key="10">
    <source>
        <dbReference type="ARBA" id="ARBA00022777"/>
    </source>
</evidence>
<gene>
    <name evidence="18" type="ORF">SAMN04488696_0932</name>
</gene>
<evidence type="ECO:0000256" key="12">
    <source>
        <dbReference type="ARBA" id="ARBA00022842"/>
    </source>
</evidence>
<dbReference type="EMBL" id="FOUJ01000001">
    <property type="protein sequence ID" value="SFM31888.1"/>
    <property type="molecule type" value="Genomic_DNA"/>
</dbReference>
<dbReference type="SUPFAM" id="SSF56059">
    <property type="entry name" value="Glutathione synthetase ATP-binding domain-like"/>
    <property type="match status" value="1"/>
</dbReference>
<dbReference type="NCBIfam" id="NF005057">
    <property type="entry name" value="PRK06464.1"/>
    <property type="match status" value="1"/>
</dbReference>
<dbReference type="Gene3D" id="3.30.1490.20">
    <property type="entry name" value="ATP-grasp fold, A domain"/>
    <property type="match status" value="1"/>
</dbReference>
<evidence type="ECO:0000256" key="14">
    <source>
        <dbReference type="PIRNR" id="PIRNR000854"/>
    </source>
</evidence>
<keyword evidence="19" id="KW-1185">Reference proteome</keyword>
<comment type="catalytic activity">
    <reaction evidence="13 14">
        <text>pyruvate + ATP + H2O = phosphoenolpyruvate + AMP + phosphate + 2 H(+)</text>
        <dbReference type="Rhea" id="RHEA:11364"/>
        <dbReference type="ChEBI" id="CHEBI:15361"/>
        <dbReference type="ChEBI" id="CHEBI:15377"/>
        <dbReference type="ChEBI" id="CHEBI:15378"/>
        <dbReference type="ChEBI" id="CHEBI:30616"/>
        <dbReference type="ChEBI" id="CHEBI:43474"/>
        <dbReference type="ChEBI" id="CHEBI:58702"/>
        <dbReference type="ChEBI" id="CHEBI:456215"/>
        <dbReference type="EC" id="2.7.9.2"/>
    </reaction>
</comment>
<dbReference type="Gene3D" id="3.20.20.60">
    <property type="entry name" value="Phosphoenolpyruvate-binding domains"/>
    <property type="match status" value="1"/>
</dbReference>
<dbReference type="InterPro" id="IPR036637">
    <property type="entry name" value="Phosphohistidine_dom_sf"/>
</dbReference>
<dbReference type="PROSITE" id="PS00742">
    <property type="entry name" value="PEP_ENZYMES_2"/>
    <property type="match status" value="1"/>
</dbReference>
<dbReference type="GO" id="GO:0006094">
    <property type="term" value="P:gluconeogenesis"/>
    <property type="evidence" value="ECO:0007669"/>
    <property type="project" value="UniProtKB-UniPathway"/>
</dbReference>
<keyword evidence="18" id="KW-0670">Pyruvate</keyword>
<proteinExistence type="inferred from homology"/>
<comment type="pathway">
    <text evidence="3 14">Carbohydrate biosynthesis; gluconeogenesis.</text>
</comment>
<name>A0A1I4PVS0_9EURY</name>
<dbReference type="PANTHER" id="PTHR43030:SF1">
    <property type="entry name" value="PHOSPHOENOLPYRUVATE SYNTHASE"/>
    <property type="match status" value="1"/>
</dbReference>
<evidence type="ECO:0000256" key="7">
    <source>
        <dbReference type="ARBA" id="ARBA00022679"/>
    </source>
</evidence>
<dbReference type="SUPFAM" id="SSF52009">
    <property type="entry name" value="Phosphohistidine domain"/>
    <property type="match status" value="1"/>
</dbReference>
<evidence type="ECO:0000259" key="15">
    <source>
        <dbReference type="Pfam" id="PF00391"/>
    </source>
</evidence>
<accession>A0A1I4PVS0</accession>
<keyword evidence="7 14" id="KW-0808">Transferase</keyword>
<evidence type="ECO:0000313" key="19">
    <source>
        <dbReference type="Proteomes" id="UP000198535"/>
    </source>
</evidence>
<dbReference type="Proteomes" id="UP000198535">
    <property type="component" value="Unassembled WGS sequence"/>
</dbReference>
<dbReference type="InterPro" id="IPR018274">
    <property type="entry name" value="PEP_util_AS"/>
</dbReference>
<evidence type="ECO:0000259" key="17">
    <source>
        <dbReference type="Pfam" id="PF02896"/>
    </source>
</evidence>
<dbReference type="Gene3D" id="3.50.30.10">
    <property type="entry name" value="Phosphohistidine domain"/>
    <property type="match status" value="1"/>
</dbReference>
<dbReference type="GO" id="GO:0008986">
    <property type="term" value="F:pyruvate, water dikinase activity"/>
    <property type="evidence" value="ECO:0007669"/>
    <property type="project" value="UniProtKB-EC"/>
</dbReference>
<evidence type="ECO:0000259" key="16">
    <source>
        <dbReference type="Pfam" id="PF01326"/>
    </source>
</evidence>
<feature type="domain" description="PEP-utilising enzyme C-terminal" evidence="17">
    <location>
        <begin position="485"/>
        <end position="796"/>
    </location>
</feature>
<dbReference type="Pfam" id="PF01326">
    <property type="entry name" value="PPDK_N"/>
    <property type="match status" value="1"/>
</dbReference>
<dbReference type="InterPro" id="IPR008279">
    <property type="entry name" value="PEP-util_enz_mobile_dom"/>
</dbReference>
<dbReference type="GO" id="GO:0046872">
    <property type="term" value="F:metal ion binding"/>
    <property type="evidence" value="ECO:0007669"/>
    <property type="project" value="UniProtKB-KW"/>
</dbReference>
<evidence type="ECO:0000256" key="9">
    <source>
        <dbReference type="ARBA" id="ARBA00022741"/>
    </source>
</evidence>
<dbReference type="NCBIfam" id="TIGR01418">
    <property type="entry name" value="PEP_synth"/>
    <property type="match status" value="1"/>
</dbReference>
<evidence type="ECO:0000256" key="1">
    <source>
        <dbReference type="ARBA" id="ARBA00001946"/>
    </source>
</evidence>
<keyword evidence="10 14" id="KW-0418">Kinase</keyword>
<dbReference type="InterPro" id="IPR023151">
    <property type="entry name" value="PEP_util_CS"/>
</dbReference>
<feature type="domain" description="Pyruvate phosphate dikinase AMP/ATP-binding" evidence="16">
    <location>
        <begin position="20"/>
        <end position="351"/>
    </location>
</feature>
<dbReference type="PANTHER" id="PTHR43030">
    <property type="entry name" value="PHOSPHOENOLPYRUVATE SYNTHASE"/>
    <property type="match status" value="1"/>
</dbReference>
<evidence type="ECO:0000256" key="4">
    <source>
        <dbReference type="ARBA" id="ARBA00007837"/>
    </source>
</evidence>
<evidence type="ECO:0000256" key="6">
    <source>
        <dbReference type="ARBA" id="ARBA00021623"/>
    </source>
</evidence>
<dbReference type="PROSITE" id="PS00370">
    <property type="entry name" value="PEP_ENZYMES_PHOS_SITE"/>
    <property type="match status" value="1"/>
</dbReference>
<comment type="cofactor">
    <cofactor evidence="1 14">
        <name>Mg(2+)</name>
        <dbReference type="ChEBI" id="CHEBI:18420"/>
    </cofactor>
</comment>
<evidence type="ECO:0000256" key="13">
    <source>
        <dbReference type="ARBA" id="ARBA00047700"/>
    </source>
</evidence>
<reference evidence="19" key="1">
    <citation type="submission" date="2016-10" db="EMBL/GenBank/DDBJ databases">
        <authorList>
            <person name="Varghese N."/>
            <person name="Submissions S."/>
        </authorList>
    </citation>
    <scope>NUCLEOTIDE SEQUENCE [LARGE SCALE GENOMIC DNA]</scope>
    <source>
        <strain evidence="19">Mob M</strain>
    </source>
</reference>
<protein>
    <recommendedName>
        <fullName evidence="6 14">Phosphoenolpyruvate synthase</fullName>
        <shortName evidence="14">PEP synthase</shortName>
        <ecNumber evidence="5 14">2.7.9.2</ecNumber>
    </recommendedName>
    <alternativeName>
        <fullName evidence="14">Pyruvate, water dikinase</fullName>
    </alternativeName>
</protein>
<comment type="function">
    <text evidence="2 14">Catalyzes the phosphorylation of pyruvate to phosphoenolpyruvate.</text>
</comment>
<dbReference type="Gene3D" id="3.30.470.20">
    <property type="entry name" value="ATP-grasp fold, B domain"/>
    <property type="match status" value="1"/>
</dbReference>
<dbReference type="UniPathway" id="UPA00138"/>
<dbReference type="EC" id="2.7.9.2" evidence="5 14"/>
<evidence type="ECO:0000256" key="5">
    <source>
        <dbReference type="ARBA" id="ARBA00011996"/>
    </source>
</evidence>
<evidence type="ECO:0000256" key="3">
    <source>
        <dbReference type="ARBA" id="ARBA00004742"/>
    </source>
</evidence>
<dbReference type="InterPro" id="IPR002192">
    <property type="entry name" value="PPDK_AMP/ATP-bd"/>
</dbReference>
<evidence type="ECO:0000256" key="8">
    <source>
        <dbReference type="ARBA" id="ARBA00022723"/>
    </source>
</evidence>
<dbReference type="InterPro" id="IPR015813">
    <property type="entry name" value="Pyrv/PenolPyrv_kinase-like_dom"/>
</dbReference>
<keyword evidence="11 14" id="KW-0067">ATP-binding</keyword>
<dbReference type="PIRSF" id="PIRSF000854">
    <property type="entry name" value="PEP_synthase"/>
    <property type="match status" value="1"/>
</dbReference>